<sequence>MINDLVKDNPTLKTQYLDEAEWNKIEIIITLLEPMAKATSILLSSTHPTMEDLHIIFSTILSILCDIAITVYKLLYSAYTQYKEFDISITKDDIDFPRNYFKKHQDEKLNNTSM</sequence>
<keyword evidence="3" id="KW-1185">Reference proteome</keyword>
<accession>A0A9N9PFK6</accession>
<feature type="transmembrane region" description="Helical" evidence="1">
    <location>
        <begin position="53"/>
        <end position="75"/>
    </location>
</feature>
<organism evidence="2 3">
    <name type="scientific">Cetraspora pellucida</name>
    <dbReference type="NCBI Taxonomy" id="1433469"/>
    <lineage>
        <taxon>Eukaryota</taxon>
        <taxon>Fungi</taxon>
        <taxon>Fungi incertae sedis</taxon>
        <taxon>Mucoromycota</taxon>
        <taxon>Glomeromycotina</taxon>
        <taxon>Glomeromycetes</taxon>
        <taxon>Diversisporales</taxon>
        <taxon>Gigasporaceae</taxon>
        <taxon>Cetraspora</taxon>
    </lineage>
</organism>
<reference evidence="2" key="1">
    <citation type="submission" date="2021-06" db="EMBL/GenBank/DDBJ databases">
        <authorList>
            <person name="Kallberg Y."/>
            <person name="Tangrot J."/>
            <person name="Rosling A."/>
        </authorList>
    </citation>
    <scope>NUCLEOTIDE SEQUENCE</scope>
    <source>
        <strain evidence="2">FL966</strain>
    </source>
</reference>
<dbReference type="EMBL" id="CAJVQA010044115">
    <property type="protein sequence ID" value="CAG8816301.1"/>
    <property type="molecule type" value="Genomic_DNA"/>
</dbReference>
<keyword evidence="1" id="KW-1133">Transmembrane helix</keyword>
<keyword evidence="1" id="KW-0812">Transmembrane</keyword>
<evidence type="ECO:0000256" key="1">
    <source>
        <dbReference type="SAM" id="Phobius"/>
    </source>
</evidence>
<evidence type="ECO:0000313" key="2">
    <source>
        <dbReference type="EMBL" id="CAG8816301.1"/>
    </source>
</evidence>
<dbReference type="AlphaFoldDB" id="A0A9N9PFK6"/>
<proteinExistence type="predicted"/>
<dbReference type="Proteomes" id="UP000789759">
    <property type="component" value="Unassembled WGS sequence"/>
</dbReference>
<feature type="non-terminal residue" evidence="2">
    <location>
        <position position="114"/>
    </location>
</feature>
<dbReference type="OrthoDB" id="10505900at2759"/>
<keyword evidence="1" id="KW-0472">Membrane</keyword>
<evidence type="ECO:0000313" key="3">
    <source>
        <dbReference type="Proteomes" id="UP000789759"/>
    </source>
</evidence>
<protein>
    <submittedName>
        <fullName evidence="2">21242_t:CDS:1</fullName>
    </submittedName>
</protein>
<name>A0A9N9PFK6_9GLOM</name>
<comment type="caution">
    <text evidence="2">The sequence shown here is derived from an EMBL/GenBank/DDBJ whole genome shotgun (WGS) entry which is preliminary data.</text>
</comment>
<gene>
    <name evidence="2" type="ORF">CPELLU_LOCUS19220</name>
</gene>